<feature type="signal peptide" evidence="1">
    <location>
        <begin position="1"/>
        <end position="23"/>
    </location>
</feature>
<dbReference type="GeneID" id="61780236"/>
<comment type="caution">
    <text evidence="2">The sequence shown here is derived from an EMBL/GenBank/DDBJ whole genome shotgun (WGS) entry which is preliminary data.</text>
</comment>
<name>A0A1T1NLZ7_9XANT</name>
<gene>
    <name evidence="2" type="ORF">Xmlh_05085</name>
</gene>
<keyword evidence="1" id="KW-0732">Signal</keyword>
<protein>
    <recommendedName>
        <fullName evidence="4">Secreted protein</fullName>
    </recommendedName>
</protein>
<dbReference type="AlphaFoldDB" id="A0A1T1NLZ7"/>
<feature type="chain" id="PRO_5010570906" description="Secreted protein" evidence="1">
    <location>
        <begin position="24"/>
        <end position="345"/>
    </location>
</feature>
<organism evidence="2 3">
    <name type="scientific">Xanthomonas axonopodis pv. melhusii</name>
    <dbReference type="NCBI Taxonomy" id="487834"/>
    <lineage>
        <taxon>Bacteria</taxon>
        <taxon>Pseudomonadati</taxon>
        <taxon>Pseudomonadota</taxon>
        <taxon>Gammaproteobacteria</taxon>
        <taxon>Lysobacterales</taxon>
        <taxon>Lysobacteraceae</taxon>
        <taxon>Xanthomonas</taxon>
    </lineage>
</organism>
<accession>A0A1T1NLZ7</accession>
<evidence type="ECO:0000313" key="2">
    <source>
        <dbReference type="EMBL" id="OOW64339.1"/>
    </source>
</evidence>
<dbReference type="Proteomes" id="UP000190559">
    <property type="component" value="Unassembled WGS sequence"/>
</dbReference>
<sequence length="345" mass="36309">MRKFKSKYMLGACIVGSIVSAGAAAQVAAINNTGRAEAMSAWETTLKHEAPAMEGCFSSTFPDMGWQAVRCGAPPKLVMKPRHVASGNVRTTTDNRVLITGNGDDYAARTGRLTHSAVGSFPSVSGVTTGVVQYSLQINTDNDSNPAACAQFGFSSCRTWQQYVYSSDADEDSSNGFDPVIFIESWVYADSTSEYDAAGCPSGWDAYEGNACVINSESVRVPLVPVSGIAGVKLTGSATSGGVDTVSFSVNGRAYRVSQRASTVDINKIWRLTEFNIFGNGARTQTVSFNRGSHVTVNVAVNDGTTNAPTCLGNAGQTFEQNNLTRGSCSVFGGASPGISFPQSN</sequence>
<reference evidence="2 3" key="1">
    <citation type="submission" date="2015-12" db="EMBL/GenBank/DDBJ databases">
        <authorList>
            <person name="Shamseldin A."/>
            <person name="Moawad H."/>
            <person name="Abd El-Rahim W.M."/>
            <person name="Sadowsky M.J."/>
        </authorList>
    </citation>
    <scope>NUCLEOTIDE SEQUENCE [LARGE SCALE GENOMIC DNA]</scope>
    <source>
        <strain evidence="2 3">LMG9050</strain>
    </source>
</reference>
<evidence type="ECO:0008006" key="4">
    <source>
        <dbReference type="Google" id="ProtNLM"/>
    </source>
</evidence>
<evidence type="ECO:0000256" key="1">
    <source>
        <dbReference type="SAM" id="SignalP"/>
    </source>
</evidence>
<evidence type="ECO:0000313" key="3">
    <source>
        <dbReference type="Proteomes" id="UP000190559"/>
    </source>
</evidence>
<dbReference type="EMBL" id="LOJW01000080">
    <property type="protein sequence ID" value="OOW64339.1"/>
    <property type="molecule type" value="Genomic_DNA"/>
</dbReference>
<dbReference type="RefSeq" id="WP_017160582.1">
    <property type="nucleotide sequence ID" value="NZ_LOJW01000080.1"/>
</dbReference>
<proteinExistence type="predicted"/>